<proteinExistence type="predicted"/>
<organism evidence="1 2">
    <name type="scientific">Echinococcus granulosus</name>
    <name type="common">Hydatid tapeworm</name>
    <dbReference type="NCBI Taxonomy" id="6210"/>
    <lineage>
        <taxon>Eukaryota</taxon>
        <taxon>Metazoa</taxon>
        <taxon>Spiralia</taxon>
        <taxon>Lophotrochozoa</taxon>
        <taxon>Platyhelminthes</taxon>
        <taxon>Cestoda</taxon>
        <taxon>Eucestoda</taxon>
        <taxon>Cyclophyllidea</taxon>
        <taxon>Taeniidae</taxon>
        <taxon>Echinococcus</taxon>
        <taxon>Echinococcus granulosus group</taxon>
    </lineage>
</organism>
<gene>
    <name evidence="1" type="ORF">EGR_00653</name>
</gene>
<reference evidence="1 2" key="1">
    <citation type="journal article" date="2013" name="Nat. Genet.">
        <title>The genome of the hydatid tapeworm Echinococcus granulosus.</title>
        <authorList>
            <person name="Zheng H."/>
            <person name="Zhang W."/>
            <person name="Zhang L."/>
            <person name="Zhang Z."/>
            <person name="Li J."/>
            <person name="Lu G."/>
            <person name="Zhu Y."/>
            <person name="Wang Y."/>
            <person name="Huang Y."/>
            <person name="Liu J."/>
            <person name="Kang H."/>
            <person name="Chen J."/>
            <person name="Wang L."/>
            <person name="Chen A."/>
            <person name="Yu S."/>
            <person name="Gao Z."/>
            <person name="Jin L."/>
            <person name="Gu W."/>
            <person name="Wang Z."/>
            <person name="Zhao L."/>
            <person name="Shi B."/>
            <person name="Wen H."/>
            <person name="Lin R."/>
            <person name="Jones M.K."/>
            <person name="Brejova B."/>
            <person name="Vinar T."/>
            <person name="Zhao G."/>
            <person name="McManus D.P."/>
            <person name="Chen Z."/>
            <person name="Zhou Y."/>
            <person name="Wang S."/>
        </authorList>
    </citation>
    <scope>NUCLEOTIDE SEQUENCE [LARGE SCALE GENOMIC DNA]</scope>
</reference>
<evidence type="ECO:0000313" key="1">
    <source>
        <dbReference type="EMBL" id="EUB64703.1"/>
    </source>
</evidence>
<name>W6UTU1_ECHGR</name>
<dbReference type="KEGG" id="egl:EGR_00653"/>
<comment type="caution">
    <text evidence="1">The sequence shown here is derived from an EMBL/GenBank/DDBJ whole genome shotgun (WGS) entry which is preliminary data.</text>
</comment>
<dbReference type="Proteomes" id="UP000019149">
    <property type="component" value="Unassembled WGS sequence"/>
</dbReference>
<sequence length="131" mass="14803">MNYFRWYTASIASSVNSILGECGTGLVAKSRRHFQSICREFPRIRPSTAYSLLPSYRSLTLWNGNQGNCPFASGSLAAATNVVKRGVKQIIKKNNFHGMYFFVKSMKLPLFKDLQPCVVYSICLKHFLVVI</sequence>
<evidence type="ECO:0000313" key="2">
    <source>
        <dbReference type="Proteomes" id="UP000019149"/>
    </source>
</evidence>
<dbReference type="GeneID" id="36336368"/>
<accession>W6UTU1</accession>
<protein>
    <submittedName>
        <fullName evidence="1">Uncharacterized protein</fullName>
    </submittedName>
</protein>
<dbReference type="RefSeq" id="XP_024355899.1">
    <property type="nucleotide sequence ID" value="XM_024489902.1"/>
</dbReference>
<dbReference type="CTD" id="36336368"/>
<keyword evidence="2" id="KW-1185">Reference proteome</keyword>
<dbReference type="AlphaFoldDB" id="W6UTU1"/>
<dbReference type="EMBL" id="APAU02000002">
    <property type="protein sequence ID" value="EUB64703.1"/>
    <property type="molecule type" value="Genomic_DNA"/>
</dbReference>